<accession>A0ACD5GSK5</accession>
<proteinExistence type="predicted"/>
<dbReference type="Proteomes" id="UP000095472">
    <property type="component" value="Chromosome"/>
</dbReference>
<gene>
    <name evidence="1" type="ORF">BH720_032745</name>
</gene>
<protein>
    <submittedName>
        <fullName evidence="1">CAP domain-containing protein</fullName>
    </submittedName>
</protein>
<dbReference type="EMBL" id="CP182909">
    <property type="protein sequence ID" value="XPM63867.1"/>
    <property type="molecule type" value="Genomic_DNA"/>
</dbReference>
<keyword evidence="2" id="KW-1185">Reference proteome</keyword>
<sequence>MKRSYLVLLLSAGLAAMGATLNAQTVHSQTLETVGRFRVGQVRQNRPGNENLMAQTDIVALEQALHQQVNAYRQTQGLQPLQLDDRMSQLARTHSQNMASGGVAFGHGGSQQRFSAIAQQVPYSQVAENVAYNFGHANPIEQAVQGWIRSSGHQRNMTGNYSLTGIGIARNARGEYYFTQIFVRPR</sequence>
<reference evidence="1 2" key="1">
    <citation type="journal article" date="2016" name="Genome Announc.">
        <title>Draft Genome Sequence of the Thermotolerant Cyanobacterium Desertifilum sp. IPPAS B-1220.</title>
        <authorList>
            <person name="Mironov K.S."/>
            <person name="Sinetova M.A."/>
            <person name="Bolatkhan K."/>
            <person name="Zayadan B.K."/>
            <person name="Ustinova V.V."/>
            <person name="Kupriyanova E.V."/>
            <person name="Skrypnik A.N."/>
            <person name="Gogoleva N.E."/>
            <person name="Gogolev Y.V."/>
            <person name="Los D.A."/>
        </authorList>
    </citation>
    <scope>NUCLEOTIDE SEQUENCE [LARGE SCALE GENOMIC DNA]</scope>
    <source>
        <strain evidence="1 2">IPPAS B-1220</strain>
    </source>
</reference>
<name>A0ACD5GSK5_9CYAN</name>
<evidence type="ECO:0000313" key="2">
    <source>
        <dbReference type="Proteomes" id="UP000095472"/>
    </source>
</evidence>
<evidence type="ECO:0000313" key="1">
    <source>
        <dbReference type="EMBL" id="XPM63867.1"/>
    </source>
</evidence>
<organism evidence="1 2">
    <name type="scientific">Desertifilum tharense IPPAS B-1220</name>
    <dbReference type="NCBI Taxonomy" id="1781255"/>
    <lineage>
        <taxon>Bacteria</taxon>
        <taxon>Bacillati</taxon>
        <taxon>Cyanobacteriota</taxon>
        <taxon>Cyanophyceae</taxon>
        <taxon>Desertifilales</taxon>
        <taxon>Desertifilaceae</taxon>
        <taxon>Desertifilum</taxon>
    </lineage>
</organism>